<organism evidence="1 2">
    <name type="scientific">Capronia epimyces CBS 606.96</name>
    <dbReference type="NCBI Taxonomy" id="1182542"/>
    <lineage>
        <taxon>Eukaryota</taxon>
        <taxon>Fungi</taxon>
        <taxon>Dikarya</taxon>
        <taxon>Ascomycota</taxon>
        <taxon>Pezizomycotina</taxon>
        <taxon>Eurotiomycetes</taxon>
        <taxon>Chaetothyriomycetidae</taxon>
        <taxon>Chaetothyriales</taxon>
        <taxon>Herpotrichiellaceae</taxon>
        <taxon>Capronia</taxon>
    </lineage>
</organism>
<name>W9XNQ0_9EURO</name>
<sequence>MRCPVGCPKGPYCFIDDEDPEKTHYKLYTPYLRQLVKHKLEGKRFDSHADIPDGLRKDLYAEAERANARKRTARALSPAGPVPVTINNTFPEQLTAGSSSTTALQSRYDDAVYKEAIVAAERLVQDRMLGLDHLHEPPSLAEDLQADRLSRDLALPHFTSLKGKVSSRAV</sequence>
<evidence type="ECO:0000313" key="2">
    <source>
        <dbReference type="Proteomes" id="UP000019478"/>
    </source>
</evidence>
<protein>
    <submittedName>
        <fullName evidence="1">Uncharacterized protein</fullName>
    </submittedName>
</protein>
<gene>
    <name evidence="1" type="ORF">A1O3_05995</name>
</gene>
<accession>W9XNQ0</accession>
<proteinExistence type="predicted"/>
<dbReference type="STRING" id="1182542.W9XNQ0"/>
<dbReference type="HOGENOM" id="CLU_1570430_0_0_1"/>
<dbReference type="Proteomes" id="UP000019478">
    <property type="component" value="Unassembled WGS sequence"/>
</dbReference>
<reference evidence="1 2" key="1">
    <citation type="submission" date="2013-03" db="EMBL/GenBank/DDBJ databases">
        <title>The Genome Sequence of Capronia epimyces CBS 606.96.</title>
        <authorList>
            <consortium name="The Broad Institute Genomics Platform"/>
            <person name="Cuomo C."/>
            <person name="de Hoog S."/>
            <person name="Gorbushina A."/>
            <person name="Walker B."/>
            <person name="Young S.K."/>
            <person name="Zeng Q."/>
            <person name="Gargeya S."/>
            <person name="Fitzgerald M."/>
            <person name="Haas B."/>
            <person name="Abouelleil A."/>
            <person name="Allen A.W."/>
            <person name="Alvarado L."/>
            <person name="Arachchi H.M."/>
            <person name="Berlin A.M."/>
            <person name="Chapman S.B."/>
            <person name="Gainer-Dewar J."/>
            <person name="Goldberg J."/>
            <person name="Griggs A."/>
            <person name="Gujja S."/>
            <person name="Hansen M."/>
            <person name="Howarth C."/>
            <person name="Imamovic A."/>
            <person name="Ireland A."/>
            <person name="Larimer J."/>
            <person name="McCowan C."/>
            <person name="Murphy C."/>
            <person name="Pearson M."/>
            <person name="Poon T.W."/>
            <person name="Priest M."/>
            <person name="Roberts A."/>
            <person name="Saif S."/>
            <person name="Shea T."/>
            <person name="Sisk P."/>
            <person name="Sykes S."/>
            <person name="Wortman J."/>
            <person name="Nusbaum C."/>
            <person name="Birren B."/>
        </authorList>
    </citation>
    <scope>NUCLEOTIDE SEQUENCE [LARGE SCALE GENOMIC DNA]</scope>
    <source>
        <strain evidence="1 2">CBS 606.96</strain>
    </source>
</reference>
<dbReference type="RefSeq" id="XP_007734305.1">
    <property type="nucleotide sequence ID" value="XM_007736115.1"/>
</dbReference>
<comment type="caution">
    <text evidence="1">The sequence shown here is derived from an EMBL/GenBank/DDBJ whole genome shotgun (WGS) entry which is preliminary data.</text>
</comment>
<dbReference type="GeneID" id="19170105"/>
<dbReference type="AlphaFoldDB" id="W9XNQ0"/>
<keyword evidence="2" id="KW-1185">Reference proteome</keyword>
<evidence type="ECO:0000313" key="1">
    <source>
        <dbReference type="EMBL" id="EXJ82182.1"/>
    </source>
</evidence>
<dbReference type="OrthoDB" id="4364447at2759"/>
<dbReference type="EMBL" id="AMGY01000005">
    <property type="protein sequence ID" value="EXJ82182.1"/>
    <property type="molecule type" value="Genomic_DNA"/>
</dbReference>